<dbReference type="PROSITE" id="PS50975">
    <property type="entry name" value="ATP_GRASP"/>
    <property type="match status" value="1"/>
</dbReference>
<gene>
    <name evidence="7" type="ORF">AWB83_02502</name>
</gene>
<evidence type="ECO:0000256" key="5">
    <source>
        <dbReference type="PROSITE-ProRule" id="PRU00409"/>
    </source>
</evidence>
<organism evidence="7 8">
    <name type="scientific">Caballeronia ptereochthonis</name>
    <dbReference type="NCBI Taxonomy" id="1777144"/>
    <lineage>
        <taxon>Bacteria</taxon>
        <taxon>Pseudomonadati</taxon>
        <taxon>Pseudomonadota</taxon>
        <taxon>Betaproteobacteria</taxon>
        <taxon>Burkholderiales</taxon>
        <taxon>Burkholderiaceae</taxon>
        <taxon>Caballeronia</taxon>
    </lineage>
</organism>
<dbReference type="Pfam" id="PF13549">
    <property type="entry name" value="ATP-grasp_5"/>
    <property type="match status" value="1"/>
</dbReference>
<evidence type="ECO:0000256" key="4">
    <source>
        <dbReference type="ARBA" id="ARBA00060888"/>
    </source>
</evidence>
<dbReference type="Gene3D" id="3.40.50.720">
    <property type="entry name" value="NAD(P)-binding Rossmann-like Domain"/>
    <property type="match status" value="1"/>
</dbReference>
<evidence type="ECO:0000313" key="8">
    <source>
        <dbReference type="Proteomes" id="UP000054978"/>
    </source>
</evidence>
<dbReference type="Pfam" id="PF13380">
    <property type="entry name" value="CoA_binding_2"/>
    <property type="match status" value="1"/>
</dbReference>
<comment type="caution">
    <text evidence="7">The sequence shown here is derived from an EMBL/GenBank/DDBJ whole genome shotgun (WGS) entry which is preliminary data.</text>
</comment>
<dbReference type="FunFam" id="3.30.1490.20:FF:000020">
    <property type="entry name" value="Protein lysine acetyltransferase"/>
    <property type="match status" value="1"/>
</dbReference>
<dbReference type="GO" id="GO:0016740">
    <property type="term" value="F:transferase activity"/>
    <property type="evidence" value="ECO:0007669"/>
    <property type="project" value="UniProtKB-KW"/>
</dbReference>
<evidence type="ECO:0000256" key="3">
    <source>
        <dbReference type="ARBA" id="ARBA00022840"/>
    </source>
</evidence>
<dbReference type="SUPFAM" id="SSF56059">
    <property type="entry name" value="Glutathione synthetase ATP-binding domain-like"/>
    <property type="match status" value="1"/>
</dbReference>
<dbReference type="GO" id="GO:0005524">
    <property type="term" value="F:ATP binding"/>
    <property type="evidence" value="ECO:0007669"/>
    <property type="project" value="UniProtKB-UniRule"/>
</dbReference>
<dbReference type="Gene3D" id="3.30.1490.20">
    <property type="entry name" value="ATP-grasp fold, A domain"/>
    <property type="match status" value="1"/>
</dbReference>
<protein>
    <submittedName>
        <fullName evidence="7">N-acetyltransferase GCN5</fullName>
    </submittedName>
</protein>
<dbReference type="GO" id="GO:0046872">
    <property type="term" value="F:metal ion binding"/>
    <property type="evidence" value="ECO:0007669"/>
    <property type="project" value="InterPro"/>
</dbReference>
<sequence length="698" mass="73957">MQSSTDIACLLRPESIAIVGASEDQSKFGGRLLRMVLRHRFAGAVYPINAKRDTLFDIKAYPDFGALPAVPDMAVLAVPQPSVKGTIEAAAKMGIGCGLIITAGFSDAGEAGRETEREIVSIAREHGMRLIGPNCLGLISAANRLAACSSPVLEIAELPQQPIGLVSQSGALMTTFFDRAWAHGIGFSHGISVGNQADLELADFVEFLAEDPDTQVICTYIEGVKDAARFVTAANRARAAGKPWLAVKAGRTEAGSRAAFSHTASIAGNHAVFAAVCEENGITLMNDLGAMMTLAASMVRYPKRTVKRIAVFTPSGGGGALASDALFERGFPLANFSESTRDVLHWHYSQGQANNPIDFGSRISVDPAKAAQDTVAALQSDAETDGIFVPVTMAPFMLTSEMALAPPSPFEGAAGKPALFTVEAGVTSDPLRALLRERGIPYTNTLDEAVNVWSAWRRHAQRRFFEKPARPDALPPPPAPGIYDEDASKAVFRRYGIPVNAGAIAATADDAVRLAAETGYPLVMKVASPDITHKSDIGGVAVGVASDAHVRETFERLCAAARRARPDARIDGVSVQAQVKGELELIVGARRDEQFGPVVVFGAGGVLVELLAQRAIACAPASTEQIRALLATLPIWKILEGYRGGALAVEQVVDAIARVSWLAADLAERTDCGFELDINPLIVGKSACWAVDARLRVE</sequence>
<dbReference type="InterPro" id="IPR011761">
    <property type="entry name" value="ATP-grasp"/>
</dbReference>
<dbReference type="Gene3D" id="3.40.50.261">
    <property type="entry name" value="Succinyl-CoA synthetase domains"/>
    <property type="match status" value="2"/>
</dbReference>
<evidence type="ECO:0000259" key="6">
    <source>
        <dbReference type="PROSITE" id="PS50975"/>
    </source>
</evidence>
<dbReference type="Gene3D" id="3.30.470.20">
    <property type="entry name" value="ATP-grasp fold, B domain"/>
    <property type="match status" value="1"/>
</dbReference>
<dbReference type="InterPro" id="IPR032875">
    <property type="entry name" value="Succ_CoA_lig_flav_dom"/>
</dbReference>
<evidence type="ECO:0000313" key="7">
    <source>
        <dbReference type="EMBL" id="SAK62490.1"/>
    </source>
</evidence>
<reference evidence="7" key="1">
    <citation type="submission" date="2016-01" db="EMBL/GenBank/DDBJ databases">
        <authorList>
            <person name="Peeters C."/>
        </authorList>
    </citation>
    <scope>NUCLEOTIDE SEQUENCE [LARGE SCALE GENOMIC DNA]</scope>
    <source>
        <strain evidence="7">LMG 29326</strain>
    </source>
</reference>
<dbReference type="PANTHER" id="PTHR43334">
    <property type="entry name" value="ACETATE--COA LIGASE [ADP-FORMING]"/>
    <property type="match status" value="1"/>
</dbReference>
<dbReference type="RefSeq" id="WP_244197702.1">
    <property type="nucleotide sequence ID" value="NZ_FCOB02000010.1"/>
</dbReference>
<dbReference type="InterPro" id="IPR016102">
    <property type="entry name" value="Succinyl-CoA_synth-like"/>
</dbReference>
<dbReference type="STRING" id="1777144.AWB83_02502"/>
<dbReference type="EMBL" id="FCOB02000010">
    <property type="protein sequence ID" value="SAK62490.1"/>
    <property type="molecule type" value="Genomic_DNA"/>
</dbReference>
<dbReference type="GO" id="GO:0016874">
    <property type="term" value="F:ligase activity"/>
    <property type="evidence" value="ECO:0007669"/>
    <property type="project" value="UniProtKB-KW"/>
</dbReference>
<dbReference type="AlphaFoldDB" id="A0A158AXT8"/>
<dbReference type="SMART" id="SM00881">
    <property type="entry name" value="CoA_binding"/>
    <property type="match status" value="1"/>
</dbReference>
<dbReference type="PANTHER" id="PTHR43334:SF1">
    <property type="entry name" value="3-HYDROXYPROPIONATE--COA LIGASE [ADP-FORMING]"/>
    <property type="match status" value="1"/>
</dbReference>
<keyword evidence="3 5" id="KW-0067">ATP-binding</keyword>
<dbReference type="Proteomes" id="UP000054978">
    <property type="component" value="Unassembled WGS sequence"/>
</dbReference>
<keyword evidence="1" id="KW-0436">Ligase</keyword>
<dbReference type="InterPro" id="IPR003781">
    <property type="entry name" value="CoA-bd"/>
</dbReference>
<keyword evidence="2 5" id="KW-0547">Nucleotide-binding</keyword>
<dbReference type="SUPFAM" id="SSF52210">
    <property type="entry name" value="Succinyl-CoA synthetase domains"/>
    <property type="match status" value="2"/>
</dbReference>
<dbReference type="InterPro" id="IPR013815">
    <property type="entry name" value="ATP_grasp_subdomain_1"/>
</dbReference>
<dbReference type="InterPro" id="IPR036291">
    <property type="entry name" value="NAD(P)-bd_dom_sf"/>
</dbReference>
<accession>A0A158AXT8</accession>
<evidence type="ECO:0000256" key="1">
    <source>
        <dbReference type="ARBA" id="ARBA00022598"/>
    </source>
</evidence>
<comment type="similarity">
    <text evidence="4">In the N-terminal section; belongs to the acetate CoA ligase alpha subunit family.</text>
</comment>
<evidence type="ECO:0000256" key="2">
    <source>
        <dbReference type="ARBA" id="ARBA00022741"/>
    </source>
</evidence>
<feature type="domain" description="ATP-grasp" evidence="6">
    <location>
        <begin position="489"/>
        <end position="525"/>
    </location>
</feature>
<proteinExistence type="inferred from homology"/>
<keyword evidence="8" id="KW-1185">Reference proteome</keyword>
<dbReference type="InterPro" id="IPR051538">
    <property type="entry name" value="Acyl-CoA_Synth/Transferase"/>
</dbReference>
<dbReference type="Pfam" id="PF13607">
    <property type="entry name" value="Succ_CoA_lig"/>
    <property type="match status" value="1"/>
</dbReference>
<dbReference type="SUPFAM" id="SSF51735">
    <property type="entry name" value="NAD(P)-binding Rossmann-fold domains"/>
    <property type="match status" value="1"/>
</dbReference>
<name>A0A158AXT8_9BURK</name>